<evidence type="ECO:0000256" key="5">
    <source>
        <dbReference type="ARBA" id="ARBA00022691"/>
    </source>
</evidence>
<dbReference type="EC" id="2.1.1.-" evidence="6"/>
<proteinExistence type="inferred from homology"/>
<protein>
    <recommendedName>
        <fullName evidence="6">Ribosomal RNA small subunit methyltransferase G</fullName>
        <ecNumber evidence="6">2.1.1.-</ecNumber>
    </recommendedName>
    <alternativeName>
        <fullName evidence="6">16S rRNA 7-methylguanosine methyltransferase</fullName>
        <shortName evidence="6">16S rRNA m7G methyltransferase</shortName>
    </alternativeName>
</protein>
<sequence>MTLSAELATMSAKNNIILSSKQVEDLNCYYEMLKARDYIRDADITIRTIIDCLSCYDPLVFPIGGKVIDIASGAGFPGIPLKILRPDIKLCMLDASDSRLSFRQEVIDQLKLSEVTTIHCRVEDAATMPEHQGQYQVALSRGLSFHLSKLVESCFPLVKPGGYYIAFEFERTKGEVPEAAATIAAMGGELTKTVAREIEKRVFVYVKKVR</sequence>
<comment type="caution">
    <text evidence="6">Lacks conserved residue(s) required for the propagation of feature annotation.</text>
</comment>
<evidence type="ECO:0000256" key="2">
    <source>
        <dbReference type="ARBA" id="ARBA00022552"/>
    </source>
</evidence>
<keyword evidence="1 6" id="KW-0963">Cytoplasm</keyword>
<keyword evidence="4 6" id="KW-0808">Transferase</keyword>
<keyword evidence="3 6" id="KW-0489">Methyltransferase</keyword>
<dbReference type="PANTHER" id="PTHR31760:SF0">
    <property type="entry name" value="S-ADENOSYL-L-METHIONINE-DEPENDENT METHYLTRANSFERASES SUPERFAMILY PROTEIN"/>
    <property type="match status" value="1"/>
</dbReference>
<dbReference type="PANTHER" id="PTHR31760">
    <property type="entry name" value="S-ADENOSYL-L-METHIONINE-DEPENDENT METHYLTRANSFERASES SUPERFAMILY PROTEIN"/>
    <property type="match status" value="1"/>
</dbReference>
<gene>
    <name evidence="6" type="primary">rsmG</name>
    <name evidence="7" type="ORF">SpAn4DRAFT_3621</name>
</gene>
<dbReference type="Gene3D" id="3.40.50.150">
    <property type="entry name" value="Vaccinia Virus protein VP39"/>
    <property type="match status" value="1"/>
</dbReference>
<organism evidence="7 8">
    <name type="scientific">Sporomusa ovata</name>
    <dbReference type="NCBI Taxonomy" id="2378"/>
    <lineage>
        <taxon>Bacteria</taxon>
        <taxon>Bacillati</taxon>
        <taxon>Bacillota</taxon>
        <taxon>Negativicutes</taxon>
        <taxon>Selenomonadales</taxon>
        <taxon>Sporomusaceae</taxon>
        <taxon>Sporomusa</taxon>
    </lineage>
</organism>
<keyword evidence="5 6" id="KW-0949">S-adenosyl-L-methionine</keyword>
<comment type="subcellular location">
    <subcellularLocation>
        <location evidence="6">Cytoplasm</location>
    </subcellularLocation>
</comment>
<evidence type="ECO:0000313" key="8">
    <source>
        <dbReference type="Proteomes" id="UP000049855"/>
    </source>
</evidence>
<comment type="similarity">
    <text evidence="6">Belongs to the methyltransferase superfamily. RNA methyltransferase RsmG family.</text>
</comment>
<dbReference type="RefSeq" id="WP_021168835.1">
    <property type="nucleotide sequence ID" value="NZ_CTRP01000005.1"/>
</dbReference>
<dbReference type="EMBL" id="CTRP01000005">
    <property type="protein sequence ID" value="CQR71755.1"/>
    <property type="molecule type" value="Genomic_DNA"/>
</dbReference>
<evidence type="ECO:0000256" key="3">
    <source>
        <dbReference type="ARBA" id="ARBA00022603"/>
    </source>
</evidence>
<dbReference type="InterPro" id="IPR003682">
    <property type="entry name" value="rRNA_ssu_MeTfrase_G"/>
</dbReference>
<comment type="function">
    <text evidence="6">Specifically methylates the N7 position of a guanine in 16S rRNA.</text>
</comment>
<dbReference type="PIRSF" id="PIRSF003078">
    <property type="entry name" value="GidB"/>
    <property type="match status" value="1"/>
</dbReference>
<name>A0A0U1KWX5_9FIRM</name>
<reference evidence="8" key="1">
    <citation type="submission" date="2015-03" db="EMBL/GenBank/DDBJ databases">
        <authorList>
            <person name="Nijsse Bart"/>
        </authorList>
    </citation>
    <scope>NUCLEOTIDE SEQUENCE [LARGE SCALE GENOMIC DNA]</scope>
</reference>
<dbReference type="InterPro" id="IPR029063">
    <property type="entry name" value="SAM-dependent_MTases_sf"/>
</dbReference>
<dbReference type="HAMAP" id="MF_00074">
    <property type="entry name" value="16SrRNA_methyltr_G"/>
    <property type="match status" value="1"/>
</dbReference>
<dbReference type="AlphaFoldDB" id="A0A0U1KWX5"/>
<accession>A0A0U1KWX5</accession>
<dbReference type="Proteomes" id="UP000049855">
    <property type="component" value="Unassembled WGS sequence"/>
</dbReference>
<feature type="binding site" evidence="6">
    <location>
        <position position="141"/>
    </location>
    <ligand>
        <name>S-adenosyl-L-methionine</name>
        <dbReference type="ChEBI" id="CHEBI:59789"/>
    </ligand>
</feature>
<keyword evidence="2 6" id="KW-0698">rRNA processing</keyword>
<feature type="binding site" evidence="6">
    <location>
        <position position="76"/>
    </location>
    <ligand>
        <name>S-adenosyl-L-methionine</name>
        <dbReference type="ChEBI" id="CHEBI:59789"/>
    </ligand>
</feature>
<evidence type="ECO:0000256" key="1">
    <source>
        <dbReference type="ARBA" id="ARBA00022490"/>
    </source>
</evidence>
<evidence type="ECO:0000256" key="6">
    <source>
        <dbReference type="HAMAP-Rule" id="MF_00074"/>
    </source>
</evidence>
<feature type="binding site" evidence="6">
    <location>
        <begin position="122"/>
        <end position="123"/>
    </location>
    <ligand>
        <name>S-adenosyl-L-methionine</name>
        <dbReference type="ChEBI" id="CHEBI:59789"/>
    </ligand>
</feature>
<evidence type="ECO:0000313" key="7">
    <source>
        <dbReference type="EMBL" id="CQR71755.1"/>
    </source>
</evidence>
<dbReference type="GO" id="GO:0070043">
    <property type="term" value="F:rRNA (guanine-N7-)-methyltransferase activity"/>
    <property type="evidence" value="ECO:0007669"/>
    <property type="project" value="UniProtKB-UniRule"/>
</dbReference>
<evidence type="ECO:0000256" key="4">
    <source>
        <dbReference type="ARBA" id="ARBA00022679"/>
    </source>
</evidence>
<dbReference type="SUPFAM" id="SSF53335">
    <property type="entry name" value="S-adenosyl-L-methionine-dependent methyltransferases"/>
    <property type="match status" value="1"/>
</dbReference>
<dbReference type="Pfam" id="PF02527">
    <property type="entry name" value="GidB"/>
    <property type="match status" value="1"/>
</dbReference>
<dbReference type="GO" id="GO:0005829">
    <property type="term" value="C:cytosol"/>
    <property type="evidence" value="ECO:0007669"/>
    <property type="project" value="TreeGrafter"/>
</dbReference>
<dbReference type="CDD" id="cd02440">
    <property type="entry name" value="AdoMet_MTases"/>
    <property type="match status" value="1"/>
</dbReference>
<feature type="binding site" evidence="6">
    <location>
        <begin position="94"/>
        <end position="96"/>
    </location>
    <ligand>
        <name>S-adenosyl-L-methionine</name>
        <dbReference type="ChEBI" id="CHEBI:59789"/>
    </ligand>
</feature>
<keyword evidence="8" id="KW-1185">Reference proteome</keyword>